<reference evidence="3" key="1">
    <citation type="submission" date="2023-07" db="EMBL/GenBank/DDBJ databases">
        <title>Novel species in the genus Lipingzhangella isolated from Sambhar Salt Lake.</title>
        <authorList>
            <person name="Jiya N."/>
            <person name="Kajale S."/>
            <person name="Sharma A."/>
        </authorList>
    </citation>
    <scope>NUCLEOTIDE SEQUENCE [LARGE SCALE GENOMIC DNA]</scope>
    <source>
        <strain evidence="3">LS1_29</strain>
    </source>
</reference>
<organism evidence="2 3">
    <name type="scientific">Lipingzhangella rawalii</name>
    <dbReference type="NCBI Taxonomy" id="2055835"/>
    <lineage>
        <taxon>Bacteria</taxon>
        <taxon>Bacillati</taxon>
        <taxon>Actinomycetota</taxon>
        <taxon>Actinomycetes</taxon>
        <taxon>Streptosporangiales</taxon>
        <taxon>Nocardiopsidaceae</taxon>
        <taxon>Lipingzhangella</taxon>
    </lineage>
</organism>
<name>A0ABU2HBK4_9ACTN</name>
<evidence type="ECO:0000313" key="3">
    <source>
        <dbReference type="Proteomes" id="UP001250214"/>
    </source>
</evidence>
<evidence type="ECO:0000313" key="2">
    <source>
        <dbReference type="EMBL" id="MDS1272661.1"/>
    </source>
</evidence>
<feature type="region of interest" description="Disordered" evidence="1">
    <location>
        <begin position="26"/>
        <end position="53"/>
    </location>
</feature>
<protein>
    <submittedName>
        <fullName evidence="2">Uncharacterized protein</fullName>
    </submittedName>
</protein>
<comment type="caution">
    <text evidence="2">The sequence shown here is derived from an EMBL/GenBank/DDBJ whole genome shotgun (WGS) entry which is preliminary data.</text>
</comment>
<gene>
    <name evidence="2" type="ORF">RIF23_20455</name>
</gene>
<evidence type="ECO:0000256" key="1">
    <source>
        <dbReference type="SAM" id="MobiDB-lite"/>
    </source>
</evidence>
<sequence length="53" mass="5767">MDDPLVFEIPIPLSELSDHPLVEHAREHLSDGASDAGVRSEPDPAIDELHPLS</sequence>
<keyword evidence="3" id="KW-1185">Reference proteome</keyword>
<feature type="compositionally biased region" description="Basic and acidic residues" evidence="1">
    <location>
        <begin position="38"/>
        <end position="53"/>
    </location>
</feature>
<dbReference type="Proteomes" id="UP001250214">
    <property type="component" value="Unassembled WGS sequence"/>
</dbReference>
<accession>A0ABU2HBK4</accession>
<dbReference type="EMBL" id="JAVLVT010000022">
    <property type="protein sequence ID" value="MDS1272661.1"/>
    <property type="molecule type" value="Genomic_DNA"/>
</dbReference>
<proteinExistence type="predicted"/>